<dbReference type="SUPFAM" id="SSF49464">
    <property type="entry name" value="Carboxypeptidase regulatory domain-like"/>
    <property type="match status" value="1"/>
</dbReference>
<dbReference type="EMBL" id="CP094669">
    <property type="protein sequence ID" value="UOG73629.1"/>
    <property type="molecule type" value="Genomic_DNA"/>
</dbReference>
<dbReference type="Gene3D" id="2.60.40.1120">
    <property type="entry name" value="Carboxypeptidase-like, regulatory domain"/>
    <property type="match status" value="1"/>
</dbReference>
<proteinExistence type="predicted"/>
<reference evidence="10 11" key="1">
    <citation type="submission" date="2022-03" db="EMBL/GenBank/DDBJ databases">
        <title>Hymenobactersp. isolated from the air.</title>
        <authorList>
            <person name="Won M."/>
            <person name="Kwon S.-W."/>
        </authorList>
    </citation>
    <scope>NUCLEOTIDE SEQUENCE [LARGE SCALE GENOMIC DNA]</scope>
    <source>
        <strain evidence="10 11">KACC 21982</strain>
    </source>
</reference>
<keyword evidence="4" id="KW-0812">Transmembrane</keyword>
<sequence length="731" mass="79475">MKRLLLALLLLLASTLGLRAQSTTMLSGTVRDAAGQALPGVNVFLRGTFDGTSTDTLGAFRFETQQAGAATLVLSLLGYQPQELPLALNGQPLKLSLKMKGTPHALGSVVVTAGAFEASDEKRSAALNTRDVQTTAGALADVAGALNTLPGTTKVGEDGMLFVRGGAANETKVYMDGLPVQNFYAGSVPAVPARGRFSPTLFRGTVFSTGGYSALYGQALSGVLLLNSTDLSQETQTGLSVSNLFVGASRTKRWEQTSLDVSADYTNLTPYTGLIPQNVEWVQAPRSGSGSVKLAHRTGQAGMLKVYGTWSAQRLTIRQPSPEPVGQQTVALQNGNGYLNTTFRSPLRRGWSVQTGVALSRDDKDVQPDTLRLRTLEQALVGRVVLTNDSAGSRWNLKLGVEGVGQQVTQQYQPHVIDADTRYETSFIEKRAAGFVESDFQLSDRLAGRVGGRVEYSALLGKANAAPRLALAYQTSENSSVSGAYGRFYQTPDNSLLLVQPSLRFEQATHSVLTYQYNHDGKLLQAEVYRKTYNHLTRYDGQDLRNAATYDNGGTGYARGLDVLWRDRKTVKNLEYWVSYGLLDTRRQYRADPVAAVPTFAARHNVSVVGKYWVPKLNTLFGATASYGSPRRYHDYNQEGYNQGVLPTYQDVSLNASYLTRLFGQFTIVHVSASNLLGRQNVYGYRYASTPAASGQFNRVAVTPTAPRMLFVGVFISINKKNPGDVNERPE</sequence>
<dbReference type="InterPro" id="IPR039426">
    <property type="entry name" value="TonB-dep_rcpt-like"/>
</dbReference>
<dbReference type="SUPFAM" id="SSF56935">
    <property type="entry name" value="Porins"/>
    <property type="match status" value="1"/>
</dbReference>
<evidence type="ECO:0000256" key="3">
    <source>
        <dbReference type="ARBA" id="ARBA00022452"/>
    </source>
</evidence>
<keyword evidence="3" id="KW-1134">Transmembrane beta strand</keyword>
<name>A0ABY4CVX2_9BACT</name>
<protein>
    <submittedName>
        <fullName evidence="10">TonB-dependent receptor</fullName>
    </submittedName>
</protein>
<evidence type="ECO:0000313" key="10">
    <source>
        <dbReference type="EMBL" id="UOG73629.1"/>
    </source>
</evidence>
<dbReference type="PANTHER" id="PTHR30069:SF29">
    <property type="entry name" value="HEMOGLOBIN AND HEMOGLOBIN-HAPTOGLOBIN-BINDING PROTEIN 1-RELATED"/>
    <property type="match status" value="1"/>
</dbReference>
<keyword evidence="11" id="KW-1185">Reference proteome</keyword>
<dbReference type="Gene3D" id="2.170.130.10">
    <property type="entry name" value="TonB-dependent receptor, plug domain"/>
    <property type="match status" value="1"/>
</dbReference>
<gene>
    <name evidence="10" type="ORF">MTX78_16030</name>
</gene>
<keyword evidence="2" id="KW-0813">Transport</keyword>
<dbReference type="InterPro" id="IPR036942">
    <property type="entry name" value="Beta-barrel_TonB_sf"/>
</dbReference>
<evidence type="ECO:0000256" key="5">
    <source>
        <dbReference type="ARBA" id="ARBA00022729"/>
    </source>
</evidence>
<evidence type="ECO:0000256" key="7">
    <source>
        <dbReference type="ARBA" id="ARBA00023237"/>
    </source>
</evidence>
<dbReference type="PANTHER" id="PTHR30069">
    <property type="entry name" value="TONB-DEPENDENT OUTER MEMBRANE RECEPTOR"/>
    <property type="match status" value="1"/>
</dbReference>
<evidence type="ECO:0000256" key="6">
    <source>
        <dbReference type="ARBA" id="ARBA00023136"/>
    </source>
</evidence>
<evidence type="ECO:0000256" key="4">
    <source>
        <dbReference type="ARBA" id="ARBA00022692"/>
    </source>
</evidence>
<evidence type="ECO:0000256" key="2">
    <source>
        <dbReference type="ARBA" id="ARBA00022448"/>
    </source>
</evidence>
<dbReference type="InterPro" id="IPR012910">
    <property type="entry name" value="Plug_dom"/>
</dbReference>
<dbReference type="Pfam" id="PF13715">
    <property type="entry name" value="CarbopepD_reg_2"/>
    <property type="match status" value="1"/>
</dbReference>
<evidence type="ECO:0000313" key="11">
    <source>
        <dbReference type="Proteomes" id="UP000831113"/>
    </source>
</evidence>
<organism evidence="10 11">
    <name type="scientific">Hymenobacter tibetensis</name>
    <dbReference type="NCBI Taxonomy" id="497967"/>
    <lineage>
        <taxon>Bacteria</taxon>
        <taxon>Pseudomonadati</taxon>
        <taxon>Bacteroidota</taxon>
        <taxon>Cytophagia</taxon>
        <taxon>Cytophagales</taxon>
        <taxon>Hymenobacteraceae</taxon>
        <taxon>Hymenobacter</taxon>
    </lineage>
</organism>
<keyword evidence="10" id="KW-0675">Receptor</keyword>
<keyword evidence="7" id="KW-0998">Cell outer membrane</keyword>
<dbReference type="Pfam" id="PF07715">
    <property type="entry name" value="Plug"/>
    <property type="match status" value="1"/>
</dbReference>
<evidence type="ECO:0000256" key="8">
    <source>
        <dbReference type="SAM" id="SignalP"/>
    </source>
</evidence>
<evidence type="ECO:0000256" key="1">
    <source>
        <dbReference type="ARBA" id="ARBA00004571"/>
    </source>
</evidence>
<comment type="subcellular location">
    <subcellularLocation>
        <location evidence="1">Cell outer membrane</location>
        <topology evidence="1">Multi-pass membrane protein</topology>
    </subcellularLocation>
</comment>
<dbReference type="RefSeq" id="WP_243796300.1">
    <property type="nucleotide sequence ID" value="NZ_CP094669.1"/>
</dbReference>
<dbReference type="InterPro" id="IPR008969">
    <property type="entry name" value="CarboxyPept-like_regulatory"/>
</dbReference>
<accession>A0ABY4CVX2</accession>
<feature type="domain" description="TonB-dependent receptor plug" evidence="9">
    <location>
        <begin position="130"/>
        <end position="223"/>
    </location>
</feature>
<evidence type="ECO:0000259" key="9">
    <source>
        <dbReference type="Pfam" id="PF07715"/>
    </source>
</evidence>
<keyword evidence="6" id="KW-0472">Membrane</keyword>
<feature type="chain" id="PRO_5046093125" evidence="8">
    <location>
        <begin position="21"/>
        <end position="731"/>
    </location>
</feature>
<dbReference type="Gene3D" id="2.40.170.20">
    <property type="entry name" value="TonB-dependent receptor, beta-barrel domain"/>
    <property type="match status" value="1"/>
</dbReference>
<feature type="signal peptide" evidence="8">
    <location>
        <begin position="1"/>
        <end position="20"/>
    </location>
</feature>
<dbReference type="InterPro" id="IPR037066">
    <property type="entry name" value="Plug_dom_sf"/>
</dbReference>
<keyword evidence="5 8" id="KW-0732">Signal</keyword>
<dbReference type="Proteomes" id="UP000831113">
    <property type="component" value="Chromosome"/>
</dbReference>